<dbReference type="InterPro" id="IPR046887">
    <property type="entry name" value="RsmE_PUA-like"/>
</dbReference>
<proteinExistence type="inferred from homology"/>
<dbReference type="InterPro" id="IPR006700">
    <property type="entry name" value="RsmE"/>
</dbReference>
<evidence type="ECO:0000256" key="1">
    <source>
        <dbReference type="ARBA" id="ARBA00004496"/>
    </source>
</evidence>
<dbReference type="AlphaFoldDB" id="A0A0K1W1D7"/>
<dbReference type="EMBL" id="CP012357">
    <property type="protein sequence ID" value="AKX33996.1"/>
    <property type="molecule type" value="Genomic_DNA"/>
</dbReference>
<keyword evidence="6 12" id="KW-0698">rRNA processing</keyword>
<dbReference type="Gene3D" id="2.40.240.20">
    <property type="entry name" value="Hypothetical PUA domain-like, domain 1"/>
    <property type="match status" value="1"/>
</dbReference>
<name>A0A0K1W1D7_9MOLU</name>
<dbReference type="GO" id="GO:0070475">
    <property type="term" value="P:rRNA base methylation"/>
    <property type="evidence" value="ECO:0007669"/>
    <property type="project" value="TreeGrafter"/>
</dbReference>
<dbReference type="Pfam" id="PF20260">
    <property type="entry name" value="PUA_4"/>
    <property type="match status" value="1"/>
</dbReference>
<keyword evidence="9 12" id="KW-0949">S-adenosyl-L-methionine</keyword>
<keyword evidence="8 12" id="KW-0808">Transferase</keyword>
<reference evidence="15 16" key="1">
    <citation type="journal article" date="2015" name="Genome Announc.">
        <title>Complete Genome Sequence of Spiroplasma litorale TN-1T (DSM 21781), a Bacterium Isolated from a Green-Eyed Horsefly (Tabanus nigrovittatus).</title>
        <authorList>
            <person name="Lo W.S."/>
            <person name="Lai Y.C."/>
            <person name="Lien Y.W."/>
            <person name="Wang T.H."/>
            <person name="Kuo C.H."/>
        </authorList>
    </citation>
    <scope>NUCLEOTIDE SEQUENCE [LARGE SCALE GENOMIC DNA]</scope>
    <source>
        <strain evidence="15 16">TN-1</strain>
    </source>
</reference>
<evidence type="ECO:0000256" key="8">
    <source>
        <dbReference type="ARBA" id="ARBA00022679"/>
    </source>
</evidence>
<accession>A0A0K1W1D7</accession>
<evidence type="ECO:0000256" key="9">
    <source>
        <dbReference type="ARBA" id="ARBA00022691"/>
    </source>
</evidence>
<gene>
    <name evidence="15" type="primary">rsmE</name>
    <name evidence="15" type="ORF">SLITO_v1c03420</name>
</gene>
<evidence type="ECO:0000256" key="4">
    <source>
        <dbReference type="ARBA" id="ARBA00013673"/>
    </source>
</evidence>
<evidence type="ECO:0000259" key="13">
    <source>
        <dbReference type="Pfam" id="PF04452"/>
    </source>
</evidence>
<dbReference type="RefSeq" id="WP_075058091.1">
    <property type="nucleotide sequence ID" value="NZ_CP012357.1"/>
</dbReference>
<dbReference type="GO" id="GO:0070042">
    <property type="term" value="F:rRNA (uridine-N3-)-methyltransferase activity"/>
    <property type="evidence" value="ECO:0007669"/>
    <property type="project" value="TreeGrafter"/>
</dbReference>
<sequence length="241" mass="28073">MYQYFATKKYGEKFILKDNDFHHIKNVIRLKENEKVTIVYMNDKYICKILNFDQNQCNLKILEVLNITKSNKPIVNLFCGIIREQKWDYLLQKTTELGVNNIYPVIFKRSIIKIEPKDEVKKITRWQNIVLTASKQTKSTNIPTVMPIIRNLDDVICKNADLNIICYENEKNTTLKSLISNKKDSFNSINILIGPEGGFENYEVKLLEEANYNIVTLGSNILRAETAPLFVLSCLNYEFET</sequence>
<dbReference type="OrthoDB" id="9815641at2"/>
<evidence type="ECO:0000256" key="11">
    <source>
        <dbReference type="ARBA" id="ARBA00047944"/>
    </source>
</evidence>
<comment type="function">
    <text evidence="10 12">Specifically methylates the N3 position of the uracil ring of uridine 1498 (m3U1498) in 16S rRNA. Acts on the fully assembled 30S ribosomal subunit.</text>
</comment>
<evidence type="ECO:0000256" key="12">
    <source>
        <dbReference type="PIRNR" id="PIRNR015601"/>
    </source>
</evidence>
<dbReference type="InterPro" id="IPR046886">
    <property type="entry name" value="RsmE_MTase_dom"/>
</dbReference>
<protein>
    <recommendedName>
        <fullName evidence="4 12">Ribosomal RNA small subunit methyltransferase E</fullName>
        <ecNumber evidence="3 12">2.1.1.193</ecNumber>
    </recommendedName>
</protein>
<evidence type="ECO:0000256" key="7">
    <source>
        <dbReference type="ARBA" id="ARBA00022603"/>
    </source>
</evidence>
<dbReference type="NCBIfam" id="TIGR00046">
    <property type="entry name" value="RsmE family RNA methyltransferase"/>
    <property type="match status" value="1"/>
</dbReference>
<dbReference type="Pfam" id="PF04452">
    <property type="entry name" value="Methyltrans_RNA"/>
    <property type="match status" value="1"/>
</dbReference>
<dbReference type="InterPro" id="IPR029028">
    <property type="entry name" value="Alpha/beta_knot_MTases"/>
</dbReference>
<dbReference type="Gene3D" id="3.40.1280.10">
    <property type="match status" value="1"/>
</dbReference>
<dbReference type="PIRSF" id="PIRSF015601">
    <property type="entry name" value="MTase_slr0722"/>
    <property type="match status" value="1"/>
</dbReference>
<evidence type="ECO:0000313" key="15">
    <source>
        <dbReference type="EMBL" id="AKX33996.1"/>
    </source>
</evidence>
<dbReference type="CDD" id="cd18084">
    <property type="entry name" value="RsmE-like"/>
    <property type="match status" value="1"/>
</dbReference>
<dbReference type="STRING" id="216942.SLITO_v1c03420"/>
<dbReference type="PANTHER" id="PTHR30027">
    <property type="entry name" value="RIBOSOMAL RNA SMALL SUBUNIT METHYLTRANSFERASE E"/>
    <property type="match status" value="1"/>
</dbReference>
<dbReference type="SUPFAM" id="SSF75217">
    <property type="entry name" value="alpha/beta knot"/>
    <property type="match status" value="1"/>
</dbReference>
<keyword evidence="16" id="KW-1185">Reference proteome</keyword>
<dbReference type="KEGG" id="sll:SLITO_v1c03420"/>
<evidence type="ECO:0000256" key="3">
    <source>
        <dbReference type="ARBA" id="ARBA00012328"/>
    </source>
</evidence>
<dbReference type="InterPro" id="IPR029026">
    <property type="entry name" value="tRNA_m1G_MTases_N"/>
</dbReference>
<keyword evidence="7 12" id="KW-0489">Methyltransferase</keyword>
<comment type="subcellular location">
    <subcellularLocation>
        <location evidence="1 12">Cytoplasm</location>
    </subcellularLocation>
</comment>
<dbReference type="PATRIC" id="fig|216942.3.peg.345"/>
<evidence type="ECO:0000256" key="10">
    <source>
        <dbReference type="ARBA" id="ARBA00025699"/>
    </source>
</evidence>
<dbReference type="PANTHER" id="PTHR30027:SF3">
    <property type="entry name" value="16S RRNA (URACIL(1498)-N(3))-METHYLTRANSFERASE"/>
    <property type="match status" value="1"/>
</dbReference>
<evidence type="ECO:0000256" key="6">
    <source>
        <dbReference type="ARBA" id="ARBA00022552"/>
    </source>
</evidence>
<dbReference type="Proteomes" id="UP000067476">
    <property type="component" value="Chromosome"/>
</dbReference>
<feature type="domain" description="Ribosomal RNA small subunit methyltransferase E methyltransferase" evidence="13">
    <location>
        <begin position="74"/>
        <end position="235"/>
    </location>
</feature>
<dbReference type="SUPFAM" id="SSF88697">
    <property type="entry name" value="PUA domain-like"/>
    <property type="match status" value="1"/>
</dbReference>
<evidence type="ECO:0000259" key="14">
    <source>
        <dbReference type="Pfam" id="PF20260"/>
    </source>
</evidence>
<feature type="domain" description="Ribosomal RNA small subunit methyltransferase E PUA-like" evidence="14">
    <location>
        <begin position="16"/>
        <end position="61"/>
    </location>
</feature>
<evidence type="ECO:0000256" key="2">
    <source>
        <dbReference type="ARBA" id="ARBA00005528"/>
    </source>
</evidence>
<dbReference type="InterPro" id="IPR015947">
    <property type="entry name" value="PUA-like_sf"/>
</dbReference>
<evidence type="ECO:0000256" key="5">
    <source>
        <dbReference type="ARBA" id="ARBA00022490"/>
    </source>
</evidence>
<dbReference type="GO" id="GO:0005737">
    <property type="term" value="C:cytoplasm"/>
    <property type="evidence" value="ECO:0007669"/>
    <property type="project" value="UniProtKB-SubCell"/>
</dbReference>
<organism evidence="15 16">
    <name type="scientific">Spiroplasma litorale</name>
    <dbReference type="NCBI Taxonomy" id="216942"/>
    <lineage>
        <taxon>Bacteria</taxon>
        <taxon>Bacillati</taxon>
        <taxon>Mycoplasmatota</taxon>
        <taxon>Mollicutes</taxon>
        <taxon>Entomoplasmatales</taxon>
        <taxon>Spiroplasmataceae</taxon>
        <taxon>Spiroplasma</taxon>
    </lineage>
</organism>
<comment type="catalytic activity">
    <reaction evidence="11 12">
        <text>uridine(1498) in 16S rRNA + S-adenosyl-L-methionine = N(3)-methyluridine(1498) in 16S rRNA + S-adenosyl-L-homocysteine + H(+)</text>
        <dbReference type="Rhea" id="RHEA:42920"/>
        <dbReference type="Rhea" id="RHEA-COMP:10283"/>
        <dbReference type="Rhea" id="RHEA-COMP:10284"/>
        <dbReference type="ChEBI" id="CHEBI:15378"/>
        <dbReference type="ChEBI" id="CHEBI:57856"/>
        <dbReference type="ChEBI" id="CHEBI:59789"/>
        <dbReference type="ChEBI" id="CHEBI:65315"/>
        <dbReference type="ChEBI" id="CHEBI:74502"/>
        <dbReference type="EC" id="2.1.1.193"/>
    </reaction>
</comment>
<comment type="similarity">
    <text evidence="2 12">Belongs to the RNA methyltransferase RsmE family.</text>
</comment>
<evidence type="ECO:0000313" key="16">
    <source>
        <dbReference type="Proteomes" id="UP000067476"/>
    </source>
</evidence>
<dbReference type="EC" id="2.1.1.193" evidence="3 12"/>
<keyword evidence="5 12" id="KW-0963">Cytoplasm</keyword>